<evidence type="ECO:0000313" key="2">
    <source>
        <dbReference type="Proteomes" id="UP000286415"/>
    </source>
</evidence>
<accession>A0A419PEA7</accession>
<dbReference type="Proteomes" id="UP000286415">
    <property type="component" value="Unassembled WGS sequence"/>
</dbReference>
<comment type="caution">
    <text evidence="1">The sequence shown here is derived from an EMBL/GenBank/DDBJ whole genome shotgun (WGS) entry which is preliminary data.</text>
</comment>
<dbReference type="EMBL" id="NIRI02000005">
    <property type="protein sequence ID" value="KAG5455072.1"/>
    <property type="molecule type" value="Genomic_DNA"/>
</dbReference>
<reference evidence="1 2" key="2">
    <citation type="journal article" date="2021" name="Genomics">
        <title>High-quality reference genome for Clonorchis sinensis.</title>
        <authorList>
            <person name="Young N.D."/>
            <person name="Stroehlein A.J."/>
            <person name="Kinkar L."/>
            <person name="Wang T."/>
            <person name="Sohn W.M."/>
            <person name="Chang B.C.H."/>
            <person name="Kaur P."/>
            <person name="Weisz D."/>
            <person name="Dudchenko O."/>
            <person name="Aiden E.L."/>
            <person name="Korhonen P.K."/>
            <person name="Gasser R.B."/>
        </authorList>
    </citation>
    <scope>NUCLEOTIDE SEQUENCE [LARGE SCALE GENOMIC DNA]</scope>
    <source>
        <strain evidence="1">Cs-k2</strain>
    </source>
</reference>
<proteinExistence type="predicted"/>
<evidence type="ECO:0000313" key="1">
    <source>
        <dbReference type="EMBL" id="KAG5455072.1"/>
    </source>
</evidence>
<reference evidence="1 2" key="1">
    <citation type="journal article" date="2018" name="Biotechnol. Adv.">
        <title>Improved genomic resources and new bioinformatic workflow for the carcinogenic parasite Clonorchis sinensis: Biotechnological implications.</title>
        <authorList>
            <person name="Wang D."/>
            <person name="Korhonen P.K."/>
            <person name="Gasser R.B."/>
            <person name="Young N.D."/>
        </authorList>
    </citation>
    <scope>NUCLEOTIDE SEQUENCE [LARGE SCALE GENOMIC DNA]</scope>
    <source>
        <strain evidence="1">Cs-k2</strain>
    </source>
</reference>
<dbReference type="AlphaFoldDB" id="A0A419PEA7"/>
<protein>
    <submittedName>
        <fullName evidence="1">Uncharacterized protein</fullName>
    </submittedName>
</protein>
<organism evidence="1 2">
    <name type="scientific">Clonorchis sinensis</name>
    <name type="common">Chinese liver fluke</name>
    <dbReference type="NCBI Taxonomy" id="79923"/>
    <lineage>
        <taxon>Eukaryota</taxon>
        <taxon>Metazoa</taxon>
        <taxon>Spiralia</taxon>
        <taxon>Lophotrochozoa</taxon>
        <taxon>Platyhelminthes</taxon>
        <taxon>Trematoda</taxon>
        <taxon>Digenea</taxon>
        <taxon>Opisthorchiida</taxon>
        <taxon>Opisthorchiata</taxon>
        <taxon>Opisthorchiidae</taxon>
        <taxon>Clonorchis</taxon>
    </lineage>
</organism>
<name>A0A419PEA7_CLOSI</name>
<sequence>MSPKKGETDRGLSKNFQQPYEYQEFVASSRVDAHTVKNNVAAIGDCTHLMSPKKGETGLGLSKNFQQPYDCLEAPQTRDSAGFQVSLSRNQMCLQMSVFLQFRAIWVQVGNKVDGNPGTAPT</sequence>
<gene>
    <name evidence="1" type="ORF">CSKR_104580</name>
</gene>
<keyword evidence="2" id="KW-1185">Reference proteome</keyword>
<dbReference type="InParanoid" id="A0A419PEA7"/>